<accession>A0A2T0SAE8</accession>
<name>A0A2T0SAE8_9BACT</name>
<dbReference type="EMBL" id="PVTE01000024">
    <property type="protein sequence ID" value="PRY30388.1"/>
    <property type="molecule type" value="Genomic_DNA"/>
</dbReference>
<sequence length="387" mass="45193">MDTLFFDIVTSVPRTTLSRMQGQRHYPARLLQVALINQAGELLYKSYVQPAELDWEETSDGTYLSVSDFKRKRYPTQQQVIEQLRPLLQTWEVVVYGLSEKWEFVHPFIHPIRQKWCSRKLPANLGRWGDSRPPTQPTFSQELGEILFTPHDSADTGKRDAESVAMGSRALWRYRTDPTYRAEVEARREYYRINPIVEKIIYQERLPQYEQRSRVYQQLEARIFDAAHIILPDREREREGKASASTFCCALTGYSLYEWETYGTWLAAPVVTSPYPTHLVADYKIKRMGAMQPTARLDNRRPDNRQYHGGGSRYTFLFDLSNYQLGVDYVPIVDYPPGGMYSISALKKQFRLKEAQVNGLLPAAHTHGLWGEYFLYRWPVEESTHRD</sequence>
<dbReference type="RefSeq" id="WP_106139970.1">
    <property type="nucleotide sequence ID" value="NZ_PVTE01000024.1"/>
</dbReference>
<evidence type="ECO:0000313" key="1">
    <source>
        <dbReference type="EMBL" id="PRY30388.1"/>
    </source>
</evidence>
<evidence type="ECO:0000313" key="2">
    <source>
        <dbReference type="Proteomes" id="UP000238375"/>
    </source>
</evidence>
<dbReference type="AlphaFoldDB" id="A0A2T0SAE8"/>
<organism evidence="1 2">
    <name type="scientific">Spirosoma oryzae</name>
    <dbReference type="NCBI Taxonomy" id="1469603"/>
    <lineage>
        <taxon>Bacteria</taxon>
        <taxon>Pseudomonadati</taxon>
        <taxon>Bacteroidota</taxon>
        <taxon>Cytophagia</taxon>
        <taxon>Cytophagales</taxon>
        <taxon>Cytophagaceae</taxon>
        <taxon>Spirosoma</taxon>
    </lineage>
</organism>
<keyword evidence="2" id="KW-1185">Reference proteome</keyword>
<proteinExistence type="predicted"/>
<protein>
    <submittedName>
        <fullName evidence="1">Uncharacterized protein</fullName>
    </submittedName>
</protein>
<comment type="caution">
    <text evidence="1">The sequence shown here is derived from an EMBL/GenBank/DDBJ whole genome shotgun (WGS) entry which is preliminary data.</text>
</comment>
<gene>
    <name evidence="1" type="ORF">CLV58_1249</name>
</gene>
<dbReference type="Proteomes" id="UP000238375">
    <property type="component" value="Unassembled WGS sequence"/>
</dbReference>
<reference evidence="1 2" key="1">
    <citation type="submission" date="2018-03" db="EMBL/GenBank/DDBJ databases">
        <title>Genomic Encyclopedia of Archaeal and Bacterial Type Strains, Phase II (KMG-II): from individual species to whole genera.</title>
        <authorList>
            <person name="Goeker M."/>
        </authorList>
    </citation>
    <scope>NUCLEOTIDE SEQUENCE [LARGE SCALE GENOMIC DNA]</scope>
    <source>
        <strain evidence="1 2">DSM 28354</strain>
    </source>
</reference>